<dbReference type="FunCoup" id="H3CR57">
    <property type="interactions" value="4"/>
</dbReference>
<dbReference type="SUPFAM" id="SSF103473">
    <property type="entry name" value="MFS general substrate transporter"/>
    <property type="match status" value="1"/>
</dbReference>
<dbReference type="GO" id="GO:0022857">
    <property type="term" value="F:transmembrane transporter activity"/>
    <property type="evidence" value="ECO:0007669"/>
    <property type="project" value="InterPro"/>
</dbReference>
<reference evidence="7" key="1">
    <citation type="journal article" date="2004" name="Nature">
        <title>Genome duplication in the teleost fish Tetraodon nigroviridis reveals the early vertebrate proto-karyotype.</title>
        <authorList>
            <person name="Jaillon O."/>
            <person name="Aury J.-M."/>
            <person name="Brunet F."/>
            <person name="Petit J.-L."/>
            <person name="Stange-Thomann N."/>
            <person name="Mauceli E."/>
            <person name="Bouneau L."/>
            <person name="Fischer C."/>
            <person name="Ozouf-Costaz C."/>
            <person name="Bernot A."/>
            <person name="Nicaud S."/>
            <person name="Jaffe D."/>
            <person name="Fisher S."/>
            <person name="Lutfalla G."/>
            <person name="Dossat C."/>
            <person name="Segurens B."/>
            <person name="Dasilva C."/>
            <person name="Salanoubat M."/>
            <person name="Levy M."/>
            <person name="Boudet N."/>
            <person name="Castellano S."/>
            <person name="Anthouard V."/>
            <person name="Jubin C."/>
            <person name="Castelli V."/>
            <person name="Katinka M."/>
            <person name="Vacherie B."/>
            <person name="Biemont C."/>
            <person name="Skalli Z."/>
            <person name="Cattolico L."/>
            <person name="Poulain J."/>
            <person name="De Berardinis V."/>
            <person name="Cruaud C."/>
            <person name="Duprat S."/>
            <person name="Brottier P."/>
            <person name="Coutanceau J.-P."/>
            <person name="Gouzy J."/>
            <person name="Parra G."/>
            <person name="Lardier G."/>
            <person name="Chapple C."/>
            <person name="McKernan K.J."/>
            <person name="McEwan P."/>
            <person name="Bosak S."/>
            <person name="Kellis M."/>
            <person name="Volff J.-N."/>
            <person name="Guigo R."/>
            <person name="Zody M.C."/>
            <person name="Mesirov J."/>
            <person name="Lindblad-Toh K."/>
            <person name="Birren B."/>
            <person name="Nusbaum C."/>
            <person name="Kahn D."/>
            <person name="Robinson-Rechavi M."/>
            <person name="Laudet V."/>
            <person name="Schachter V."/>
            <person name="Quetier F."/>
            <person name="Saurin W."/>
            <person name="Scarpelli C."/>
            <person name="Wincker P."/>
            <person name="Lander E.S."/>
            <person name="Weissenbach J."/>
            <person name="Roest Crollius H."/>
        </authorList>
    </citation>
    <scope>NUCLEOTIDE SEQUENCE [LARGE SCALE GENOMIC DNA]</scope>
</reference>
<keyword evidence="2 5" id="KW-0812">Transmembrane</keyword>
<feature type="transmembrane region" description="Helical" evidence="5">
    <location>
        <begin position="20"/>
        <end position="41"/>
    </location>
</feature>
<evidence type="ECO:0000313" key="6">
    <source>
        <dbReference type="Ensembl" id="ENSTNIP00000010741.1"/>
    </source>
</evidence>
<keyword evidence="7" id="KW-1185">Reference proteome</keyword>
<evidence type="ECO:0000256" key="3">
    <source>
        <dbReference type="ARBA" id="ARBA00022989"/>
    </source>
</evidence>
<dbReference type="GeneTree" id="ENSGT00940000154607"/>
<dbReference type="InParanoid" id="H3CR57"/>
<name>H3CR57_TETNG</name>
<dbReference type="OMA" id="WAGSICN"/>
<dbReference type="GO" id="GO:0016020">
    <property type="term" value="C:membrane"/>
    <property type="evidence" value="ECO:0007669"/>
    <property type="project" value="UniProtKB-SubCell"/>
</dbReference>
<feature type="transmembrane region" description="Helical" evidence="5">
    <location>
        <begin position="133"/>
        <end position="152"/>
    </location>
</feature>
<dbReference type="PROSITE" id="PS00217">
    <property type="entry name" value="SUGAR_TRANSPORT_2"/>
    <property type="match status" value="1"/>
</dbReference>
<evidence type="ECO:0000256" key="5">
    <source>
        <dbReference type="SAM" id="Phobius"/>
    </source>
</evidence>
<dbReference type="HOGENOM" id="CLU_001265_33_3_1"/>
<dbReference type="STRING" id="99883.ENSTNIP00000010741"/>
<dbReference type="Proteomes" id="UP000007303">
    <property type="component" value="Unassembled WGS sequence"/>
</dbReference>
<evidence type="ECO:0000256" key="1">
    <source>
        <dbReference type="ARBA" id="ARBA00004141"/>
    </source>
</evidence>
<dbReference type="InterPro" id="IPR005829">
    <property type="entry name" value="Sugar_transporter_CS"/>
</dbReference>
<dbReference type="InterPro" id="IPR036259">
    <property type="entry name" value="MFS_trans_sf"/>
</dbReference>
<dbReference type="Gene3D" id="1.20.1250.20">
    <property type="entry name" value="MFS general substrate transporter like domains"/>
    <property type="match status" value="1"/>
</dbReference>
<feature type="transmembrane region" description="Helical" evidence="5">
    <location>
        <begin position="247"/>
        <end position="266"/>
    </location>
</feature>
<sequence length="504" mass="55290">MAGFGEVLSAIGEFGRFQKLTLFALCVPNIIVSFHFASVYFTQSDPERRCNTDWILRVEPNLTAEEQLNLTVPRGADGAPSRCRMYAPVDRDIQSIRRYGLNETAPCTDGWVYARTLYVATIVTDDQANLLQVAQTVLMAGILFGCLLFGPFAESFGRKRATQIPVVLMFIFSGASGLSPNFYLYLASQFLVGIGYGGYRLNAVILATEWIGVSRRSWGSCVIQLCGALGQCVLAGTIYFIRNWRLAQLVTAALHAVIAIYIWCILESARWLLGRGKTGEAKRLITKVATINNCIIPEGFLEKIDGNEKERKEGAMALIRSPILRKNFLALGFAWFSLNLTYFGLSLNVANFGMSVFLTQLIFGLSEVPASHPQHPGCWRFWAGKIFCGSFPSSLCSVQDHAVAVTILVTAGRIFLNWAGSVCSVYVQELFPTSFRQTAAGLGSIASRIGGLMSPPVNMLATYHPSIPTILFGSLSIISGSLGFLLPETRRKELPESIHEAENG</sequence>
<accession>H3CR57</accession>
<dbReference type="Pfam" id="PF00083">
    <property type="entry name" value="Sugar_tr"/>
    <property type="match status" value="1"/>
</dbReference>
<feature type="transmembrane region" description="Helical" evidence="5">
    <location>
        <begin position="164"/>
        <end position="184"/>
    </location>
</feature>
<proteinExistence type="predicted"/>
<evidence type="ECO:0000256" key="4">
    <source>
        <dbReference type="ARBA" id="ARBA00023136"/>
    </source>
</evidence>
<keyword evidence="3 5" id="KW-1133">Transmembrane helix</keyword>
<feature type="transmembrane region" description="Helical" evidence="5">
    <location>
        <begin position="190"/>
        <end position="211"/>
    </location>
</feature>
<dbReference type="AlphaFoldDB" id="H3CR57"/>
<comment type="subcellular location">
    <subcellularLocation>
        <location evidence="1">Membrane</location>
        <topology evidence="1">Multi-pass membrane protein</topology>
    </subcellularLocation>
</comment>
<reference evidence="6" key="2">
    <citation type="submission" date="2025-08" db="UniProtKB">
        <authorList>
            <consortium name="Ensembl"/>
        </authorList>
    </citation>
    <scope>IDENTIFICATION</scope>
</reference>
<organism evidence="6 7">
    <name type="scientific">Tetraodon nigroviridis</name>
    <name type="common">Spotted green pufferfish</name>
    <name type="synonym">Chelonodon nigroviridis</name>
    <dbReference type="NCBI Taxonomy" id="99883"/>
    <lineage>
        <taxon>Eukaryota</taxon>
        <taxon>Metazoa</taxon>
        <taxon>Chordata</taxon>
        <taxon>Craniata</taxon>
        <taxon>Vertebrata</taxon>
        <taxon>Euteleostomi</taxon>
        <taxon>Actinopterygii</taxon>
        <taxon>Neopterygii</taxon>
        <taxon>Teleostei</taxon>
        <taxon>Neoteleostei</taxon>
        <taxon>Acanthomorphata</taxon>
        <taxon>Eupercaria</taxon>
        <taxon>Tetraodontiformes</taxon>
        <taxon>Tetradontoidea</taxon>
        <taxon>Tetraodontidae</taxon>
        <taxon>Tetraodon</taxon>
    </lineage>
</organism>
<dbReference type="InterPro" id="IPR005828">
    <property type="entry name" value="MFS_sugar_transport-like"/>
</dbReference>
<keyword evidence="4 5" id="KW-0472">Membrane</keyword>
<dbReference type="Ensembl" id="ENSTNIT00000010922.1">
    <property type="protein sequence ID" value="ENSTNIP00000010741.1"/>
    <property type="gene ID" value="ENSTNIG00000007921.1"/>
</dbReference>
<evidence type="ECO:0000256" key="2">
    <source>
        <dbReference type="ARBA" id="ARBA00022692"/>
    </source>
</evidence>
<dbReference type="PANTHER" id="PTHR24064">
    <property type="entry name" value="SOLUTE CARRIER FAMILY 22 MEMBER"/>
    <property type="match status" value="1"/>
</dbReference>
<reference evidence="6" key="3">
    <citation type="submission" date="2025-09" db="UniProtKB">
        <authorList>
            <consortium name="Ensembl"/>
        </authorList>
    </citation>
    <scope>IDENTIFICATION</scope>
</reference>
<feature type="transmembrane region" description="Helical" evidence="5">
    <location>
        <begin position="218"/>
        <end position="241"/>
    </location>
</feature>
<protein>
    <submittedName>
        <fullName evidence="6">Solute carrier family 22 member 13a</fullName>
    </submittedName>
</protein>
<feature type="transmembrane region" description="Helical" evidence="5">
    <location>
        <begin position="328"/>
        <end position="345"/>
    </location>
</feature>
<evidence type="ECO:0000313" key="7">
    <source>
        <dbReference type="Proteomes" id="UP000007303"/>
    </source>
</evidence>